<evidence type="ECO:0000313" key="7">
    <source>
        <dbReference type="Proteomes" id="UP000297014"/>
    </source>
</evidence>
<reference evidence="4 6" key="1">
    <citation type="journal article" date="2014" name="Genome Announc.">
        <title>Draft Genome Sequence of Bacillus alcalophilus AV1934, a Classic Alkaliphile Isolated from Human Feces in 1934.</title>
        <authorList>
            <person name="Attie O."/>
            <person name="Jayaprakash A."/>
            <person name="Shah H."/>
            <person name="Paulsen I.T."/>
            <person name="Morino M."/>
            <person name="Takahashi Y."/>
            <person name="Narumi I."/>
            <person name="Sachidanandam R."/>
            <person name="Satoh K."/>
            <person name="Ito M."/>
            <person name="Krulwich T.A."/>
        </authorList>
    </citation>
    <scope>NUCLEOTIDE SEQUENCE [LARGE SCALE GENOMIC DNA]</scope>
    <source>
        <strain evidence="4 6">AV1934</strain>
    </source>
</reference>
<dbReference type="EMBL" id="JALP01000079">
    <property type="protein sequence ID" value="THG91294.1"/>
    <property type="molecule type" value="Genomic_DNA"/>
</dbReference>
<comment type="caution">
    <text evidence="4">The sequence shown here is derived from an EMBL/GenBank/DDBJ whole genome shotgun (WGS) entry which is preliminary data.</text>
</comment>
<evidence type="ECO:0000313" key="6">
    <source>
        <dbReference type="Proteomes" id="UP000002754"/>
    </source>
</evidence>
<protein>
    <recommendedName>
        <fullName evidence="8">Nucleotidyltransferase-like domain-containing protein</fullName>
    </recommendedName>
</protein>
<dbReference type="Pfam" id="PF14540">
    <property type="entry name" value="NTF-like"/>
    <property type="match status" value="1"/>
</dbReference>
<evidence type="ECO:0000259" key="3">
    <source>
        <dbReference type="Pfam" id="PF22339"/>
    </source>
</evidence>
<dbReference type="EMBL" id="ALPT02000023">
    <property type="protein sequence ID" value="KGA97676.1"/>
    <property type="molecule type" value="Genomic_DNA"/>
</dbReference>
<dbReference type="InterPro" id="IPR036388">
    <property type="entry name" value="WH-like_DNA-bd_sf"/>
</dbReference>
<dbReference type="InterPro" id="IPR041143">
    <property type="entry name" value="YgxA_HTH"/>
</dbReference>
<dbReference type="Gene3D" id="3.30.460.10">
    <property type="entry name" value="Beta Polymerase, domain 2"/>
    <property type="match status" value="1"/>
</dbReference>
<dbReference type="Proteomes" id="UP000297014">
    <property type="component" value="Unassembled WGS sequence"/>
</dbReference>
<accession>A0A094WLD5</accession>
<evidence type="ECO:0000259" key="2">
    <source>
        <dbReference type="Pfam" id="PF18576"/>
    </source>
</evidence>
<proteinExistence type="predicted"/>
<keyword evidence="6" id="KW-1185">Reference proteome</keyword>
<dbReference type="InterPro" id="IPR043519">
    <property type="entry name" value="NT_sf"/>
</dbReference>
<name>A0A094WLD5_ALKAL</name>
<feature type="domain" description="YgxA-like helix-turn-helix" evidence="2">
    <location>
        <begin position="225"/>
        <end position="288"/>
    </location>
</feature>
<feature type="domain" description="Nucleotidyltransferase-like" evidence="1">
    <location>
        <begin position="3"/>
        <end position="119"/>
    </location>
</feature>
<dbReference type="Pfam" id="PF18576">
    <property type="entry name" value="HTH_52"/>
    <property type="match status" value="1"/>
</dbReference>
<dbReference type="AlphaFoldDB" id="A0A094WLD5"/>
<dbReference type="eggNOG" id="ENOG502Z8VM">
    <property type="taxonomic scope" value="Bacteria"/>
</dbReference>
<evidence type="ECO:0008006" key="8">
    <source>
        <dbReference type="Google" id="ProtNLM"/>
    </source>
</evidence>
<dbReference type="Proteomes" id="UP000002754">
    <property type="component" value="Unassembled WGS sequence"/>
</dbReference>
<dbReference type="Gene3D" id="1.20.120.330">
    <property type="entry name" value="Nucleotidyltransferases domain 2"/>
    <property type="match status" value="1"/>
</dbReference>
<evidence type="ECO:0000313" key="5">
    <source>
        <dbReference type="EMBL" id="THG91294.1"/>
    </source>
</evidence>
<feature type="domain" description="YgxA-like substrate binding" evidence="3">
    <location>
        <begin position="121"/>
        <end position="219"/>
    </location>
</feature>
<dbReference type="STRING" id="1218173.BALCAV_0208540"/>
<evidence type="ECO:0000313" key="4">
    <source>
        <dbReference type="EMBL" id="KGA97676.1"/>
    </source>
</evidence>
<dbReference type="Pfam" id="PF22339">
    <property type="entry name" value="YgxA-like_sub_bind"/>
    <property type="match status" value="1"/>
</dbReference>
<dbReference type="Gene3D" id="1.10.10.10">
    <property type="entry name" value="Winged helix-like DNA-binding domain superfamily/Winged helix DNA-binding domain"/>
    <property type="match status" value="1"/>
</dbReference>
<organism evidence="4 6">
    <name type="scientific">Alkalihalobacillus alcalophilus ATCC 27647 = CGMCC 1.3604</name>
    <dbReference type="NCBI Taxonomy" id="1218173"/>
    <lineage>
        <taxon>Bacteria</taxon>
        <taxon>Bacillati</taxon>
        <taxon>Bacillota</taxon>
        <taxon>Bacilli</taxon>
        <taxon>Bacillales</taxon>
        <taxon>Bacillaceae</taxon>
        <taxon>Alkalihalobacillus</taxon>
    </lineage>
</organism>
<reference evidence="5 7" key="2">
    <citation type="submission" date="2014-01" db="EMBL/GenBank/DDBJ databases">
        <title>Draft genome sequencing of Bacillus alcalophilus CGMCC 1.3604.</title>
        <authorList>
            <person name="Yang J."/>
            <person name="Diao L."/>
            <person name="Yang S."/>
        </authorList>
    </citation>
    <scope>NUCLEOTIDE SEQUENCE [LARGE SCALE GENOMIC DNA]</scope>
    <source>
        <strain evidence="5 7">CGMCC 1.3604</strain>
    </source>
</reference>
<dbReference type="OrthoDB" id="2350973at2"/>
<evidence type="ECO:0000259" key="1">
    <source>
        <dbReference type="Pfam" id="PF14540"/>
    </source>
</evidence>
<gene>
    <name evidence="5" type="ORF">AJ85_06095</name>
    <name evidence="4" type="ORF">BALCAV_0208540</name>
</gene>
<sequence length="291" mass="34362">MVDTMLRQLYQDRASELDTCAILLLENEGEKTSITDGFNAVVLIIKEDTAIQWDIKHYVIDNRTVALHILDKELMHYSLIVGSNRRLVDWLVSGKIVYDRNEFLANVKERIETFPLDDRAKKMTIQFTKMLRRFEEGKTLFAQGHFFDAYSNMMHALHHLARLAVIRQGFYPEITVWEQVRQIEPETYKLYQELLKSEETLEKRIELMVLATEFAIHSKTIEGSQHFIDCIRLEKREWSISELMALSEVEDYKIDLELFLNFLVEKKIMRVECKPTKANGINHLRYHINFS</sequence>
<dbReference type="RefSeq" id="WP_003322752.1">
    <property type="nucleotide sequence ID" value="NZ_ALPT02000023.1"/>
</dbReference>
<dbReference type="InterPro" id="IPR054515">
    <property type="entry name" value="YgxA-like_substrate-bd"/>
</dbReference>
<dbReference type="InterPro" id="IPR029348">
    <property type="entry name" value="NTF-like"/>
</dbReference>